<comment type="function">
    <text evidence="1">Histones H1 are necessary for the condensation of nucleosome chains into higher-order structures.</text>
</comment>
<gene>
    <name evidence="11" type="primary">LOC105361635</name>
</gene>
<dbReference type="InterPro" id="IPR036388">
    <property type="entry name" value="WH-like_DNA-bd_sf"/>
</dbReference>
<dbReference type="KEGG" id="csol:105361635"/>
<dbReference type="Pfam" id="PF00538">
    <property type="entry name" value="Linker_histone"/>
    <property type="match status" value="1"/>
</dbReference>
<keyword evidence="10" id="KW-1185">Reference proteome</keyword>
<organism evidence="10 11">
    <name type="scientific">Ceratosolen solmsi marchali</name>
    <dbReference type="NCBI Taxonomy" id="326594"/>
    <lineage>
        <taxon>Eukaryota</taxon>
        <taxon>Metazoa</taxon>
        <taxon>Ecdysozoa</taxon>
        <taxon>Arthropoda</taxon>
        <taxon>Hexapoda</taxon>
        <taxon>Insecta</taxon>
        <taxon>Pterygota</taxon>
        <taxon>Neoptera</taxon>
        <taxon>Endopterygota</taxon>
        <taxon>Hymenoptera</taxon>
        <taxon>Apocrita</taxon>
        <taxon>Proctotrupomorpha</taxon>
        <taxon>Chalcidoidea</taxon>
        <taxon>Agaonidae</taxon>
        <taxon>Agaoninae</taxon>
        <taxon>Ceratosolen</taxon>
    </lineage>
</organism>
<dbReference type="GO" id="GO:0030527">
    <property type="term" value="F:structural constituent of chromatin"/>
    <property type="evidence" value="ECO:0007669"/>
    <property type="project" value="InterPro"/>
</dbReference>
<feature type="region of interest" description="Disordered" evidence="8">
    <location>
        <begin position="119"/>
        <end position="197"/>
    </location>
</feature>
<evidence type="ECO:0000256" key="2">
    <source>
        <dbReference type="ARBA" id="ARBA00004123"/>
    </source>
</evidence>
<evidence type="ECO:0000313" key="11">
    <source>
        <dbReference type="RefSeq" id="XP_011497189.1"/>
    </source>
</evidence>
<comment type="subcellular location">
    <subcellularLocation>
        <location evidence="3">Chromosome</location>
    </subcellularLocation>
    <subcellularLocation>
        <location evidence="2 7">Nucleus</location>
    </subcellularLocation>
</comment>
<dbReference type="PANTHER" id="PTHR11467:SF20">
    <property type="entry name" value="H15 DOMAIN-CONTAINING PROTEIN-RELATED"/>
    <property type="match status" value="1"/>
</dbReference>
<comment type="similarity">
    <text evidence="7">Belongs to the histone H1/H5 family.</text>
</comment>
<dbReference type="SUPFAM" id="SSF46785">
    <property type="entry name" value="Winged helix' DNA-binding domain"/>
    <property type="match status" value="1"/>
</dbReference>
<reference evidence="11" key="1">
    <citation type="submission" date="2025-08" db="UniProtKB">
        <authorList>
            <consortium name="RefSeq"/>
        </authorList>
    </citation>
    <scope>IDENTIFICATION</scope>
</reference>
<feature type="domain" description="H15" evidence="9">
    <location>
        <begin position="34"/>
        <end position="108"/>
    </location>
</feature>
<accession>A0AAJ7DUS8</accession>
<dbReference type="InterPro" id="IPR005818">
    <property type="entry name" value="Histone_H1/H5_H15"/>
</dbReference>
<dbReference type="CDD" id="cd00073">
    <property type="entry name" value="H15"/>
    <property type="match status" value="1"/>
</dbReference>
<evidence type="ECO:0000256" key="4">
    <source>
        <dbReference type="ARBA" id="ARBA00022454"/>
    </source>
</evidence>
<dbReference type="GO" id="GO:0000786">
    <property type="term" value="C:nucleosome"/>
    <property type="evidence" value="ECO:0007669"/>
    <property type="project" value="InterPro"/>
</dbReference>
<dbReference type="GO" id="GO:0030261">
    <property type="term" value="P:chromosome condensation"/>
    <property type="evidence" value="ECO:0007669"/>
    <property type="project" value="TreeGrafter"/>
</dbReference>
<dbReference type="PROSITE" id="PS51504">
    <property type="entry name" value="H15"/>
    <property type="match status" value="1"/>
</dbReference>
<dbReference type="Proteomes" id="UP000695007">
    <property type="component" value="Unplaced"/>
</dbReference>
<feature type="compositionally biased region" description="Basic residues" evidence="8">
    <location>
        <begin position="188"/>
        <end position="197"/>
    </location>
</feature>
<dbReference type="FunFam" id="1.10.10.10:FF:000140">
    <property type="entry name" value="Histone H1.0"/>
    <property type="match status" value="1"/>
</dbReference>
<evidence type="ECO:0000313" key="10">
    <source>
        <dbReference type="Proteomes" id="UP000695007"/>
    </source>
</evidence>
<dbReference type="AlphaFoldDB" id="A0AAJ7DUS8"/>
<dbReference type="PRINTS" id="PR00624">
    <property type="entry name" value="HISTONEH5"/>
</dbReference>
<dbReference type="PANTHER" id="PTHR11467">
    <property type="entry name" value="HISTONE H1"/>
    <property type="match status" value="1"/>
</dbReference>
<name>A0AAJ7DUS8_9HYME</name>
<keyword evidence="5 7" id="KW-0238">DNA-binding</keyword>
<dbReference type="InterPro" id="IPR005819">
    <property type="entry name" value="H1/H5"/>
</dbReference>
<dbReference type="GO" id="GO:0003690">
    <property type="term" value="F:double-stranded DNA binding"/>
    <property type="evidence" value="ECO:0007669"/>
    <property type="project" value="TreeGrafter"/>
</dbReference>
<evidence type="ECO:0000256" key="8">
    <source>
        <dbReference type="SAM" id="MobiDB-lite"/>
    </source>
</evidence>
<dbReference type="RefSeq" id="XP_011497189.1">
    <property type="nucleotide sequence ID" value="XM_011498887.1"/>
</dbReference>
<dbReference type="GO" id="GO:0006334">
    <property type="term" value="P:nucleosome assembly"/>
    <property type="evidence" value="ECO:0007669"/>
    <property type="project" value="InterPro"/>
</dbReference>
<dbReference type="InterPro" id="IPR036390">
    <property type="entry name" value="WH_DNA-bd_sf"/>
</dbReference>
<dbReference type="GO" id="GO:0005634">
    <property type="term" value="C:nucleus"/>
    <property type="evidence" value="ECO:0007669"/>
    <property type="project" value="UniProtKB-SubCell"/>
</dbReference>
<dbReference type="GO" id="GO:0045910">
    <property type="term" value="P:negative regulation of DNA recombination"/>
    <property type="evidence" value="ECO:0007669"/>
    <property type="project" value="TreeGrafter"/>
</dbReference>
<dbReference type="GeneID" id="105361635"/>
<evidence type="ECO:0000256" key="7">
    <source>
        <dbReference type="RuleBase" id="RU003894"/>
    </source>
</evidence>
<evidence type="ECO:0000256" key="6">
    <source>
        <dbReference type="ARBA" id="ARBA00023242"/>
    </source>
</evidence>
<feature type="compositionally biased region" description="Basic residues" evidence="8">
    <location>
        <begin position="20"/>
        <end position="34"/>
    </location>
</feature>
<feature type="compositionally biased region" description="Low complexity" evidence="8">
    <location>
        <begin position="134"/>
        <end position="171"/>
    </location>
</feature>
<dbReference type="Gene3D" id="1.10.10.10">
    <property type="entry name" value="Winged helix-like DNA-binding domain superfamily/Winged helix DNA-binding domain"/>
    <property type="match status" value="1"/>
</dbReference>
<feature type="region of interest" description="Disordered" evidence="8">
    <location>
        <begin position="1"/>
        <end position="37"/>
    </location>
</feature>
<dbReference type="SMART" id="SM00526">
    <property type="entry name" value="H15"/>
    <property type="match status" value="1"/>
</dbReference>
<keyword evidence="6 7" id="KW-0539">Nucleus</keyword>
<keyword evidence="4 7" id="KW-0158">Chromosome</keyword>
<evidence type="ECO:0000259" key="9">
    <source>
        <dbReference type="PROSITE" id="PS51504"/>
    </source>
</evidence>
<evidence type="ECO:0000256" key="1">
    <source>
        <dbReference type="ARBA" id="ARBA00002809"/>
    </source>
</evidence>
<sequence>MSETATAMAVADAPVTSKTTPKKTAKKVPGKPRAHPPVSEMVNAAIGALKDKKGSSLQAIKKYIAGTYKLDVEKQSTFIKKYLKLAVSKKTIVQTKGSGAAGSFKLATKAENEKKVVKTSGAEKKSAGQRIAAKKPVAAMKKPATKKAAVVKKQATKKVVSSSKQSVSKSKLPSKAKKAGKTPATKPKAPKYKFVKQ</sequence>
<proteinExistence type="inferred from homology"/>
<protein>
    <submittedName>
        <fullName evidence="11">Histone H1A, sperm-like</fullName>
    </submittedName>
</protein>
<evidence type="ECO:0000256" key="3">
    <source>
        <dbReference type="ARBA" id="ARBA00004286"/>
    </source>
</evidence>
<evidence type="ECO:0000256" key="5">
    <source>
        <dbReference type="ARBA" id="ARBA00023125"/>
    </source>
</evidence>
<dbReference type="GO" id="GO:0031492">
    <property type="term" value="F:nucleosomal DNA binding"/>
    <property type="evidence" value="ECO:0007669"/>
    <property type="project" value="TreeGrafter"/>
</dbReference>